<reference evidence="6" key="1">
    <citation type="submission" date="2020-05" db="EMBL/GenBank/DDBJ databases">
        <title>Identification of trans-AT polyketide cluster in two marine bacteria, producers of a novel glutaramide-containing polyketide sesbanimide D and analogs.</title>
        <authorList>
            <person name="Kacar D."/>
            <person name="Rodriguez P."/>
            <person name="Canedo L."/>
            <person name="Gonzalez E."/>
            <person name="Galan B."/>
            <person name="De La Calle F."/>
            <person name="Garcia J.L."/>
        </authorList>
    </citation>
    <scope>NUCLEOTIDE SEQUENCE</scope>
    <source>
        <strain evidence="6">PHM038</strain>
    </source>
</reference>
<dbReference type="Proteomes" id="UP000598467">
    <property type="component" value="Unassembled WGS sequence"/>
</dbReference>
<organism evidence="6 7">
    <name type="scientific">Roseibium aggregatum</name>
    <dbReference type="NCBI Taxonomy" id="187304"/>
    <lineage>
        <taxon>Bacteria</taxon>
        <taxon>Pseudomonadati</taxon>
        <taxon>Pseudomonadota</taxon>
        <taxon>Alphaproteobacteria</taxon>
        <taxon>Hyphomicrobiales</taxon>
        <taxon>Stappiaceae</taxon>
        <taxon>Roseibium</taxon>
    </lineage>
</organism>
<dbReference type="GO" id="GO:0046872">
    <property type="term" value="F:metal ion binding"/>
    <property type="evidence" value="ECO:0007669"/>
    <property type="project" value="UniProtKB-KW"/>
</dbReference>
<dbReference type="AlphaFoldDB" id="A0A926P673"/>
<keyword evidence="3" id="KW-0408">Iron</keyword>
<proteinExistence type="inferred from homology"/>
<dbReference type="PANTHER" id="PTHR42988">
    <property type="entry name" value="PHOSPHOHYDROLASE"/>
    <property type="match status" value="1"/>
</dbReference>
<name>A0A926P673_9HYPH</name>
<evidence type="ECO:0000256" key="2">
    <source>
        <dbReference type="ARBA" id="ARBA00022801"/>
    </source>
</evidence>
<dbReference type="EMBL" id="JABFCZ010000023">
    <property type="protein sequence ID" value="MBD1548522.1"/>
    <property type="molecule type" value="Genomic_DNA"/>
</dbReference>
<feature type="domain" description="Calcineurin-like phosphoesterase" evidence="5">
    <location>
        <begin position="4"/>
        <end position="207"/>
    </location>
</feature>
<comment type="caution">
    <text evidence="6">The sequence shown here is derived from an EMBL/GenBank/DDBJ whole genome shotgun (WGS) entry which is preliminary data.</text>
</comment>
<dbReference type="Pfam" id="PF00149">
    <property type="entry name" value="Metallophos"/>
    <property type="match status" value="1"/>
</dbReference>
<dbReference type="InterPro" id="IPR029052">
    <property type="entry name" value="Metallo-depent_PP-like"/>
</dbReference>
<comment type="similarity">
    <text evidence="4">Belongs to the cyclic nucleotide phosphodiesterase class-III family.</text>
</comment>
<accession>A0A926P673</accession>
<dbReference type="InterPro" id="IPR004843">
    <property type="entry name" value="Calcineurin-like_PHP"/>
</dbReference>
<dbReference type="InterPro" id="IPR050884">
    <property type="entry name" value="CNP_phosphodiesterase-III"/>
</dbReference>
<dbReference type="GO" id="GO:0016787">
    <property type="term" value="F:hydrolase activity"/>
    <property type="evidence" value="ECO:0007669"/>
    <property type="project" value="UniProtKB-KW"/>
</dbReference>
<evidence type="ECO:0000313" key="7">
    <source>
        <dbReference type="Proteomes" id="UP000598467"/>
    </source>
</evidence>
<keyword evidence="1" id="KW-0479">Metal-binding</keyword>
<dbReference type="PANTHER" id="PTHR42988:SF2">
    <property type="entry name" value="CYCLIC NUCLEOTIDE PHOSPHODIESTERASE CBUA0032-RELATED"/>
    <property type="match status" value="1"/>
</dbReference>
<gene>
    <name evidence="6" type="ORF">HK439_19850</name>
</gene>
<evidence type="ECO:0000256" key="4">
    <source>
        <dbReference type="ARBA" id="ARBA00025742"/>
    </source>
</evidence>
<evidence type="ECO:0000256" key="3">
    <source>
        <dbReference type="ARBA" id="ARBA00023004"/>
    </source>
</evidence>
<dbReference type="RefSeq" id="WP_190293211.1">
    <property type="nucleotide sequence ID" value="NZ_JABFCZ010000023.1"/>
</dbReference>
<evidence type="ECO:0000256" key="1">
    <source>
        <dbReference type="ARBA" id="ARBA00022723"/>
    </source>
</evidence>
<protein>
    <submittedName>
        <fullName evidence="6">Metallophosphoesterase-domain-containing protein</fullName>
    </submittedName>
</protein>
<evidence type="ECO:0000259" key="5">
    <source>
        <dbReference type="Pfam" id="PF00149"/>
    </source>
</evidence>
<keyword evidence="2" id="KW-0378">Hydrolase</keyword>
<evidence type="ECO:0000313" key="6">
    <source>
        <dbReference type="EMBL" id="MBD1548522.1"/>
    </source>
</evidence>
<dbReference type="Gene3D" id="3.60.21.10">
    <property type="match status" value="1"/>
</dbReference>
<sequence>MSVRICIVSDIHHGTPTTTKRGDTALTLMDEFVRFANDAKPDFVVDLGDRISDMDRDTDLRLEREVAEAFKPITSPIHHINGNHDRDYLEVSDNEEILGQSLENTTFDIGDWRIVLWRADSKIMRSPEHAGFVLRETDLVWLSRVAQTADRPLLVMSHVPISGHAQTGNYYFERNPDASTYPMADRARAALAQARVPVTCIAGHVHWNTITTVDGITHLTQQSLTESFTTNGEPAGAYGMLELGDTVNWQVHGDDPIAFSFKPGLARWTPPLPGFDSHPEFAARRRGQLK</sequence>
<dbReference type="SUPFAM" id="SSF56300">
    <property type="entry name" value="Metallo-dependent phosphatases"/>
    <property type="match status" value="1"/>
</dbReference>